<evidence type="ECO:0000313" key="6">
    <source>
        <dbReference type="EMBL" id="AFM13047.1"/>
    </source>
</evidence>
<organism evidence="6 7">
    <name type="scientific">Turneriella parva (strain ATCC BAA-1111 / DSM 21527 / NCTC 11395 / H)</name>
    <name type="common">Leptospira parva</name>
    <dbReference type="NCBI Taxonomy" id="869212"/>
    <lineage>
        <taxon>Bacteria</taxon>
        <taxon>Pseudomonadati</taxon>
        <taxon>Spirochaetota</taxon>
        <taxon>Spirochaetia</taxon>
        <taxon>Leptospirales</taxon>
        <taxon>Leptospiraceae</taxon>
        <taxon>Turneriella</taxon>
    </lineage>
</organism>
<dbReference type="SUPFAM" id="SSF55729">
    <property type="entry name" value="Acyl-CoA N-acyltransferases (Nat)"/>
    <property type="match status" value="1"/>
</dbReference>
<evidence type="ECO:0000256" key="3">
    <source>
        <dbReference type="ARBA" id="ARBA00023315"/>
    </source>
</evidence>
<evidence type="ECO:0000313" key="7">
    <source>
        <dbReference type="Proteomes" id="UP000006048"/>
    </source>
</evidence>
<feature type="domain" description="N-end rule aminoacyl transferase C-terminal" evidence="5">
    <location>
        <begin position="95"/>
        <end position="222"/>
    </location>
</feature>
<dbReference type="GO" id="GO:0008914">
    <property type="term" value="F:leucyl-tRNA--protein transferase activity"/>
    <property type="evidence" value="ECO:0007669"/>
    <property type="project" value="InterPro"/>
</dbReference>
<protein>
    <submittedName>
        <fullName evidence="6">Arginine-tRNA-protein transferase domain protein</fullName>
    </submittedName>
</protein>
<dbReference type="OrthoDB" id="9782022at2"/>
<dbReference type="Proteomes" id="UP000006048">
    <property type="component" value="Chromosome"/>
</dbReference>
<dbReference type="STRING" id="869212.Turpa_2405"/>
<evidence type="ECO:0000256" key="2">
    <source>
        <dbReference type="ARBA" id="ARBA00022679"/>
    </source>
</evidence>
<keyword evidence="2 6" id="KW-0808">Transferase</keyword>
<sequence>MTEGPCGYYPERATRNRMLSDENHEFSQAQITRILNKGYRRYGPDYYRTFCRGCRECTPYRVLVERFKPGRRFRRVLARNAACEITWAEPKASQEKFELYVRYQLSRHKNFGDATILSIRQELAVAMIRQMYMNPQSSLELTVRESGQVLAFATFDVTDDSLSAVYSVFEPDVPERSLGTLNILLALQQVKKLGLKYLNLGLYLENHPKMSYKANFGPAEVYQGFRWKSKQ</sequence>
<dbReference type="NCBIfam" id="NF002346">
    <property type="entry name" value="PRK01305.2-3"/>
    <property type="match status" value="1"/>
</dbReference>
<dbReference type="EMBL" id="CP002959">
    <property type="protein sequence ID" value="AFM13047.1"/>
    <property type="molecule type" value="Genomic_DNA"/>
</dbReference>
<dbReference type="AlphaFoldDB" id="I4B6Z0"/>
<proteinExistence type="predicted"/>
<dbReference type="PIRSF" id="PIRSF037208">
    <property type="entry name" value="ATE_pro_prd"/>
    <property type="match status" value="1"/>
</dbReference>
<accession>I4B6Z0</accession>
<dbReference type="PANTHER" id="PTHR21367:SF1">
    <property type="entry name" value="ARGINYL-TRNA--PROTEIN TRANSFERASE 1"/>
    <property type="match status" value="1"/>
</dbReference>
<dbReference type="Pfam" id="PF04376">
    <property type="entry name" value="ATE_N"/>
    <property type="match status" value="1"/>
</dbReference>
<name>I4B6Z0_TURPD</name>
<dbReference type="GO" id="GO:0005737">
    <property type="term" value="C:cytoplasm"/>
    <property type="evidence" value="ECO:0007669"/>
    <property type="project" value="TreeGrafter"/>
</dbReference>
<keyword evidence="3" id="KW-0012">Acyltransferase</keyword>
<dbReference type="InterPro" id="IPR016181">
    <property type="entry name" value="Acyl_CoA_acyltransferase"/>
</dbReference>
<evidence type="ECO:0000259" key="5">
    <source>
        <dbReference type="Pfam" id="PF04377"/>
    </source>
</evidence>
<dbReference type="GO" id="GO:0071596">
    <property type="term" value="P:ubiquitin-dependent protein catabolic process via the N-end rule pathway"/>
    <property type="evidence" value="ECO:0007669"/>
    <property type="project" value="InterPro"/>
</dbReference>
<keyword evidence="1" id="KW-0963">Cytoplasm</keyword>
<dbReference type="InterPro" id="IPR017138">
    <property type="entry name" value="Asp_Glu_LeuTrfase"/>
</dbReference>
<evidence type="ECO:0000259" key="4">
    <source>
        <dbReference type="Pfam" id="PF04376"/>
    </source>
</evidence>
<dbReference type="PANTHER" id="PTHR21367">
    <property type="entry name" value="ARGININE-TRNA-PROTEIN TRANSFERASE 1"/>
    <property type="match status" value="1"/>
</dbReference>
<dbReference type="Pfam" id="PF04377">
    <property type="entry name" value="ATE_C"/>
    <property type="match status" value="1"/>
</dbReference>
<dbReference type="KEGG" id="tpx:Turpa_2405"/>
<reference evidence="6 7" key="1">
    <citation type="submission" date="2012-06" db="EMBL/GenBank/DDBJ databases">
        <title>The complete chromosome of genome of Turneriella parva DSM 21527.</title>
        <authorList>
            <consortium name="US DOE Joint Genome Institute (JGI-PGF)"/>
            <person name="Lucas S."/>
            <person name="Han J."/>
            <person name="Lapidus A."/>
            <person name="Bruce D."/>
            <person name="Goodwin L."/>
            <person name="Pitluck S."/>
            <person name="Peters L."/>
            <person name="Kyrpides N."/>
            <person name="Mavromatis K."/>
            <person name="Ivanova N."/>
            <person name="Mikhailova N."/>
            <person name="Chertkov O."/>
            <person name="Detter J.C."/>
            <person name="Tapia R."/>
            <person name="Han C."/>
            <person name="Land M."/>
            <person name="Hauser L."/>
            <person name="Markowitz V."/>
            <person name="Cheng J.-F."/>
            <person name="Hugenholtz P."/>
            <person name="Woyke T."/>
            <person name="Wu D."/>
            <person name="Gronow S."/>
            <person name="Wellnitz S."/>
            <person name="Brambilla E."/>
            <person name="Klenk H.-P."/>
            <person name="Eisen J.A."/>
        </authorList>
    </citation>
    <scope>NUCLEOTIDE SEQUENCE [LARGE SCALE GENOMIC DNA]</scope>
    <source>
        <strain evidence="7">ATCC BAA-1111 / DSM 21527 / NCTC 11395 / H</strain>
    </source>
</reference>
<gene>
    <name evidence="6" type="ordered locus">Turpa_2405</name>
</gene>
<dbReference type="InterPro" id="IPR007471">
    <property type="entry name" value="N-end_Aminoacyl_Trfase_N"/>
</dbReference>
<dbReference type="InterPro" id="IPR007472">
    <property type="entry name" value="N-end_Aminoacyl_Trfase_C"/>
</dbReference>
<dbReference type="InterPro" id="IPR030700">
    <property type="entry name" value="N-end_Aminoacyl_Trfase"/>
</dbReference>
<dbReference type="GO" id="GO:0004057">
    <property type="term" value="F:arginyl-tRNA--protein transferase activity"/>
    <property type="evidence" value="ECO:0007669"/>
    <property type="project" value="InterPro"/>
</dbReference>
<feature type="domain" description="N-end aminoacyl transferase N-terminal" evidence="4">
    <location>
        <begin position="5"/>
        <end position="75"/>
    </location>
</feature>
<keyword evidence="7" id="KW-1185">Reference proteome</keyword>
<dbReference type="HOGENOM" id="CLU_077607_0_0_12"/>
<evidence type="ECO:0000256" key="1">
    <source>
        <dbReference type="ARBA" id="ARBA00022490"/>
    </source>
</evidence>